<comment type="caution">
    <text evidence="2">The sequence shown here is derived from an EMBL/GenBank/DDBJ whole genome shotgun (WGS) entry which is preliminary data.</text>
</comment>
<keyword evidence="1" id="KW-0812">Transmembrane</keyword>
<feature type="transmembrane region" description="Helical" evidence="1">
    <location>
        <begin position="34"/>
        <end position="51"/>
    </location>
</feature>
<evidence type="ECO:0000313" key="2">
    <source>
        <dbReference type="EMBL" id="HIX00011.1"/>
    </source>
</evidence>
<protein>
    <recommendedName>
        <fullName evidence="4">Integral membrane protein</fullName>
    </recommendedName>
</protein>
<keyword evidence="1" id="KW-1133">Transmembrane helix</keyword>
<gene>
    <name evidence="2" type="ORF">H9871_07680</name>
</gene>
<dbReference type="Proteomes" id="UP000824151">
    <property type="component" value="Unassembled WGS sequence"/>
</dbReference>
<name>A0A9D2A7N3_9MICC</name>
<keyword evidence="1" id="KW-0472">Membrane</keyword>
<sequence>MLIITAYGVFAVSATARALYQIIVHFQDSPIAYTLSGFAAAVYVVATLALARTSARAWVLALCAVLVEMAGVLGIGLWTVLEPDLFAESTVWSNFGQGYGYVPLVLPFLGLFWLLKHRPGRDLRE</sequence>
<reference evidence="2" key="1">
    <citation type="journal article" date="2021" name="PeerJ">
        <title>Extensive microbial diversity within the chicken gut microbiome revealed by metagenomics and culture.</title>
        <authorList>
            <person name="Gilroy R."/>
            <person name="Ravi A."/>
            <person name="Getino M."/>
            <person name="Pursley I."/>
            <person name="Horton D.L."/>
            <person name="Alikhan N.F."/>
            <person name="Baker D."/>
            <person name="Gharbi K."/>
            <person name="Hall N."/>
            <person name="Watson M."/>
            <person name="Adriaenssens E.M."/>
            <person name="Foster-Nyarko E."/>
            <person name="Jarju S."/>
            <person name="Secka A."/>
            <person name="Antonio M."/>
            <person name="Oren A."/>
            <person name="Chaudhuri R.R."/>
            <person name="La Ragione R."/>
            <person name="Hildebrand F."/>
            <person name="Pallen M.J."/>
        </authorList>
    </citation>
    <scope>NUCLEOTIDE SEQUENCE</scope>
    <source>
        <strain evidence="2">ChiHejej3B27-3195</strain>
    </source>
</reference>
<dbReference type="EMBL" id="DXGD01000284">
    <property type="protein sequence ID" value="HIX00011.1"/>
    <property type="molecule type" value="Genomic_DNA"/>
</dbReference>
<evidence type="ECO:0008006" key="4">
    <source>
        <dbReference type="Google" id="ProtNLM"/>
    </source>
</evidence>
<reference evidence="2" key="2">
    <citation type="submission" date="2021-04" db="EMBL/GenBank/DDBJ databases">
        <authorList>
            <person name="Gilroy R."/>
        </authorList>
    </citation>
    <scope>NUCLEOTIDE SEQUENCE</scope>
    <source>
        <strain evidence="2">ChiHejej3B27-3195</strain>
    </source>
</reference>
<feature type="transmembrane region" description="Helical" evidence="1">
    <location>
        <begin position="58"/>
        <end position="78"/>
    </location>
</feature>
<evidence type="ECO:0000256" key="1">
    <source>
        <dbReference type="SAM" id="Phobius"/>
    </source>
</evidence>
<proteinExistence type="predicted"/>
<dbReference type="AlphaFoldDB" id="A0A9D2A7N3"/>
<feature type="transmembrane region" description="Helical" evidence="1">
    <location>
        <begin position="98"/>
        <end position="115"/>
    </location>
</feature>
<accession>A0A9D2A7N3</accession>
<evidence type="ECO:0000313" key="3">
    <source>
        <dbReference type="Proteomes" id="UP000824151"/>
    </source>
</evidence>
<organism evidence="2 3">
    <name type="scientific">Candidatus Nesterenkonia stercoripullorum</name>
    <dbReference type="NCBI Taxonomy" id="2838701"/>
    <lineage>
        <taxon>Bacteria</taxon>
        <taxon>Bacillati</taxon>
        <taxon>Actinomycetota</taxon>
        <taxon>Actinomycetes</taxon>
        <taxon>Micrococcales</taxon>
        <taxon>Micrococcaceae</taxon>
        <taxon>Nesterenkonia</taxon>
    </lineage>
</organism>